<sequence length="154" mass="17939">MSDQLTIREAIPDDSEMLIDFLNRVSDQSDFIEHDSIKNLSVEQERESLDEIYESELDELMIAIFENQIIGFSRLEKIDKASSEFGIVVDKDFWHQGIGSYLTEEMLEWSKSAPIKKVTLEVYKNNPAAIQLYKKYGFTTRSRSKKTQIMEKMV</sequence>
<name>A0ABW9P873_9LACO</name>
<organism evidence="2 3">
    <name type="scientific">Companilactobacillus mishanensis</name>
    <dbReference type="NCBI Taxonomy" id="2486008"/>
    <lineage>
        <taxon>Bacteria</taxon>
        <taxon>Bacillati</taxon>
        <taxon>Bacillota</taxon>
        <taxon>Bacilli</taxon>
        <taxon>Lactobacillales</taxon>
        <taxon>Lactobacillaceae</taxon>
        <taxon>Companilactobacillus</taxon>
    </lineage>
</organism>
<evidence type="ECO:0000259" key="1">
    <source>
        <dbReference type="PROSITE" id="PS51186"/>
    </source>
</evidence>
<dbReference type="PANTHER" id="PTHR43415">
    <property type="entry name" value="SPERMIDINE N(1)-ACETYLTRANSFERASE"/>
    <property type="match status" value="1"/>
</dbReference>
<protein>
    <submittedName>
        <fullName evidence="2">GNAT family N-acetyltransferase</fullName>
    </submittedName>
</protein>
<reference evidence="2 3" key="1">
    <citation type="journal article" date="2019" name="Syst. Appl. Microbiol.">
        <title>Polyphasic characterization of two novel Lactobacillus spp. isolated from blown salami packages: Description of Lactobacillus halodurans sp. nov. and Lactobacillus salsicarnum sp. nov.</title>
        <authorList>
            <person name="Schuster J.A."/>
            <person name="Klingl A."/>
            <person name="Vogel R.F."/>
            <person name="Ehrmann M.A."/>
        </authorList>
    </citation>
    <scope>NUCLEOTIDE SEQUENCE [LARGE SCALE GENOMIC DNA]</scope>
    <source>
        <strain evidence="2 3">TMW 1.2098</strain>
    </source>
</reference>
<dbReference type="Pfam" id="PF00583">
    <property type="entry name" value="Acetyltransf_1"/>
    <property type="match status" value="1"/>
</dbReference>
<dbReference type="EMBL" id="VDFN01000006">
    <property type="protein sequence ID" value="MQS45353.1"/>
    <property type="molecule type" value="Genomic_DNA"/>
</dbReference>
<evidence type="ECO:0000313" key="3">
    <source>
        <dbReference type="Proteomes" id="UP000436655"/>
    </source>
</evidence>
<dbReference type="SUPFAM" id="SSF55729">
    <property type="entry name" value="Acyl-CoA N-acyltransferases (Nat)"/>
    <property type="match status" value="1"/>
</dbReference>
<keyword evidence="3" id="KW-1185">Reference proteome</keyword>
<dbReference type="PROSITE" id="PS51186">
    <property type="entry name" value="GNAT"/>
    <property type="match status" value="1"/>
</dbReference>
<dbReference type="InterPro" id="IPR000182">
    <property type="entry name" value="GNAT_dom"/>
</dbReference>
<dbReference type="Gene3D" id="3.40.630.30">
    <property type="match status" value="1"/>
</dbReference>
<dbReference type="RefSeq" id="WP_125703929.1">
    <property type="nucleotide sequence ID" value="NZ_JBHTOO010000029.1"/>
</dbReference>
<dbReference type="Proteomes" id="UP000436655">
    <property type="component" value="Unassembled WGS sequence"/>
</dbReference>
<dbReference type="PANTHER" id="PTHR43415:SF3">
    <property type="entry name" value="GNAT-FAMILY ACETYLTRANSFERASE"/>
    <property type="match status" value="1"/>
</dbReference>
<accession>A0ABW9P873</accession>
<feature type="domain" description="N-acetyltransferase" evidence="1">
    <location>
        <begin position="5"/>
        <end position="154"/>
    </location>
</feature>
<proteinExistence type="predicted"/>
<dbReference type="CDD" id="cd04301">
    <property type="entry name" value="NAT_SF"/>
    <property type="match status" value="1"/>
</dbReference>
<evidence type="ECO:0000313" key="2">
    <source>
        <dbReference type="EMBL" id="MQS45353.1"/>
    </source>
</evidence>
<comment type="caution">
    <text evidence="2">The sequence shown here is derived from an EMBL/GenBank/DDBJ whole genome shotgun (WGS) entry which is preliminary data.</text>
</comment>
<gene>
    <name evidence="2" type="ORF">FHL03_07640</name>
</gene>
<dbReference type="InterPro" id="IPR016181">
    <property type="entry name" value="Acyl_CoA_acyltransferase"/>
</dbReference>